<reference evidence="1" key="2">
    <citation type="submission" date="2020-09" db="EMBL/GenBank/DDBJ databases">
        <authorList>
            <person name="Sun Q."/>
            <person name="Sedlacek I."/>
        </authorList>
    </citation>
    <scope>NUCLEOTIDE SEQUENCE</scope>
    <source>
        <strain evidence="1">CCM 8711</strain>
    </source>
</reference>
<accession>A0A917J7Q4</accession>
<protein>
    <submittedName>
        <fullName evidence="1">Uncharacterized protein</fullName>
    </submittedName>
</protein>
<reference evidence="1" key="1">
    <citation type="journal article" date="2014" name="Int. J. Syst. Evol. Microbiol.">
        <title>Complete genome sequence of Corynebacterium casei LMG S-19264T (=DSM 44701T), isolated from a smear-ripened cheese.</title>
        <authorList>
            <consortium name="US DOE Joint Genome Institute (JGI-PGF)"/>
            <person name="Walter F."/>
            <person name="Albersmeier A."/>
            <person name="Kalinowski J."/>
            <person name="Ruckert C."/>
        </authorList>
    </citation>
    <scope>NUCLEOTIDE SEQUENCE</scope>
    <source>
        <strain evidence="1">CCM 8711</strain>
    </source>
</reference>
<name>A0A917J7Q4_9SPHI</name>
<proteinExistence type="predicted"/>
<organism evidence="1 2">
    <name type="scientific">Mucilaginibacter galii</name>
    <dbReference type="NCBI Taxonomy" id="2005073"/>
    <lineage>
        <taxon>Bacteria</taxon>
        <taxon>Pseudomonadati</taxon>
        <taxon>Bacteroidota</taxon>
        <taxon>Sphingobacteriia</taxon>
        <taxon>Sphingobacteriales</taxon>
        <taxon>Sphingobacteriaceae</taxon>
        <taxon>Mucilaginibacter</taxon>
    </lineage>
</organism>
<evidence type="ECO:0000313" key="1">
    <source>
        <dbReference type="EMBL" id="GGI49425.1"/>
    </source>
</evidence>
<comment type="caution">
    <text evidence="1">The sequence shown here is derived from an EMBL/GenBank/DDBJ whole genome shotgun (WGS) entry which is preliminary data.</text>
</comment>
<dbReference type="EMBL" id="BMDO01000001">
    <property type="protein sequence ID" value="GGI49425.1"/>
    <property type="molecule type" value="Genomic_DNA"/>
</dbReference>
<dbReference type="Proteomes" id="UP000662074">
    <property type="component" value="Unassembled WGS sequence"/>
</dbReference>
<sequence length="86" mass="9979">MLNKQPEIVLKNQGLTTRETGFLNWDVIFNEKVTRTDRGKRGILYTFSFQHPGGLVNIDISDLNVSKVRLERLIRVYKARYVAGLR</sequence>
<dbReference type="AlphaFoldDB" id="A0A917J7Q4"/>
<gene>
    <name evidence="1" type="ORF">GCM10011425_06370</name>
</gene>
<keyword evidence="2" id="KW-1185">Reference proteome</keyword>
<evidence type="ECO:0000313" key="2">
    <source>
        <dbReference type="Proteomes" id="UP000662074"/>
    </source>
</evidence>